<organism evidence="2 3">
    <name type="scientific">Nocardia aurantiaca</name>
    <dbReference type="NCBI Taxonomy" id="2675850"/>
    <lineage>
        <taxon>Bacteria</taxon>
        <taxon>Bacillati</taxon>
        <taxon>Actinomycetota</taxon>
        <taxon>Actinomycetes</taxon>
        <taxon>Mycobacteriales</taxon>
        <taxon>Nocardiaceae</taxon>
        <taxon>Nocardia</taxon>
    </lineage>
</organism>
<proteinExistence type="predicted"/>
<dbReference type="EMBL" id="WMBB01000004">
    <property type="protein sequence ID" value="MTE13260.1"/>
    <property type="molecule type" value="Genomic_DNA"/>
</dbReference>
<keyword evidence="1" id="KW-0732">Signal</keyword>
<protein>
    <submittedName>
        <fullName evidence="2">Uncharacterized protein</fullName>
    </submittedName>
</protein>
<feature type="signal peptide" evidence="1">
    <location>
        <begin position="1"/>
        <end position="29"/>
    </location>
</feature>
<accession>A0A6I3KXI2</accession>
<dbReference type="Proteomes" id="UP000432464">
    <property type="component" value="Unassembled WGS sequence"/>
</dbReference>
<feature type="chain" id="PRO_5026160267" evidence="1">
    <location>
        <begin position="30"/>
        <end position="122"/>
    </location>
</feature>
<reference evidence="2 3" key="1">
    <citation type="submission" date="2019-11" db="EMBL/GenBank/DDBJ databases">
        <title>Nocardia sp. nov. CT2-14 isolated from soil.</title>
        <authorList>
            <person name="Kanchanasin P."/>
            <person name="Tanasupawat S."/>
            <person name="Yuki M."/>
            <person name="Kudo T."/>
        </authorList>
    </citation>
    <scope>NUCLEOTIDE SEQUENCE [LARGE SCALE GENOMIC DNA]</scope>
    <source>
        <strain evidence="2 3">CT2-14</strain>
    </source>
</reference>
<comment type="caution">
    <text evidence="2">The sequence shown here is derived from an EMBL/GenBank/DDBJ whole genome shotgun (WGS) entry which is preliminary data.</text>
</comment>
<dbReference type="RefSeq" id="WP_154787669.1">
    <property type="nucleotide sequence ID" value="NZ_WMBB01000004.1"/>
</dbReference>
<dbReference type="AlphaFoldDB" id="A0A6I3KXI2"/>
<evidence type="ECO:0000313" key="2">
    <source>
        <dbReference type="EMBL" id="MTE13260.1"/>
    </source>
</evidence>
<gene>
    <name evidence="2" type="ORF">GLP40_10780</name>
</gene>
<sequence length="122" mass="12336">MRVRTFAIIAAACAGLGLAGSAVTGTASAATPFVIPQIGAAGVELTHDETQALADSPVPVLIERYAPRNAVIIGLKSDSTLAQNGNSVYADMPAIIGEAAGHPDGSVDMALTPKGLVILQVW</sequence>
<keyword evidence="3" id="KW-1185">Reference proteome</keyword>
<evidence type="ECO:0000313" key="3">
    <source>
        <dbReference type="Proteomes" id="UP000432464"/>
    </source>
</evidence>
<name>A0A6I3KXI2_9NOCA</name>
<evidence type="ECO:0000256" key="1">
    <source>
        <dbReference type="SAM" id="SignalP"/>
    </source>
</evidence>